<dbReference type="AlphaFoldDB" id="A0AAE0NZ41"/>
<proteinExistence type="predicted"/>
<dbReference type="EMBL" id="JAULSW010000002">
    <property type="protein sequence ID" value="KAK3390344.1"/>
    <property type="molecule type" value="Genomic_DNA"/>
</dbReference>
<organism evidence="1 2">
    <name type="scientific">Podospora didyma</name>
    <dbReference type="NCBI Taxonomy" id="330526"/>
    <lineage>
        <taxon>Eukaryota</taxon>
        <taxon>Fungi</taxon>
        <taxon>Dikarya</taxon>
        <taxon>Ascomycota</taxon>
        <taxon>Pezizomycotina</taxon>
        <taxon>Sordariomycetes</taxon>
        <taxon>Sordariomycetidae</taxon>
        <taxon>Sordariales</taxon>
        <taxon>Podosporaceae</taxon>
        <taxon>Podospora</taxon>
    </lineage>
</organism>
<reference evidence="1" key="1">
    <citation type="journal article" date="2023" name="Mol. Phylogenet. Evol.">
        <title>Genome-scale phylogeny and comparative genomics of the fungal order Sordariales.</title>
        <authorList>
            <person name="Hensen N."/>
            <person name="Bonometti L."/>
            <person name="Westerberg I."/>
            <person name="Brannstrom I.O."/>
            <person name="Guillou S."/>
            <person name="Cros-Aarteil S."/>
            <person name="Calhoun S."/>
            <person name="Haridas S."/>
            <person name="Kuo A."/>
            <person name="Mondo S."/>
            <person name="Pangilinan J."/>
            <person name="Riley R."/>
            <person name="LaButti K."/>
            <person name="Andreopoulos B."/>
            <person name="Lipzen A."/>
            <person name="Chen C."/>
            <person name="Yan M."/>
            <person name="Daum C."/>
            <person name="Ng V."/>
            <person name="Clum A."/>
            <person name="Steindorff A."/>
            <person name="Ohm R.A."/>
            <person name="Martin F."/>
            <person name="Silar P."/>
            <person name="Natvig D.O."/>
            <person name="Lalanne C."/>
            <person name="Gautier V."/>
            <person name="Ament-Velasquez S.L."/>
            <person name="Kruys A."/>
            <person name="Hutchinson M.I."/>
            <person name="Powell A.J."/>
            <person name="Barry K."/>
            <person name="Miller A.N."/>
            <person name="Grigoriev I.V."/>
            <person name="Debuchy R."/>
            <person name="Gladieux P."/>
            <person name="Hiltunen Thoren M."/>
            <person name="Johannesson H."/>
        </authorList>
    </citation>
    <scope>NUCLEOTIDE SEQUENCE</scope>
    <source>
        <strain evidence="1">CBS 232.78</strain>
    </source>
</reference>
<protein>
    <recommendedName>
        <fullName evidence="3">Phosphoglycerate mutase</fullName>
    </recommendedName>
</protein>
<sequence>MVPDFPENFERFKRVPQRGHARLRADAVGDLMGEVEVALERMRELEVDAWNLSRDWGKLSGSALSSLIKEKPGSWSTRSWISQNYPDYVFEQRFEEEDTLWAADRYQTNDEHVARKQRLLEDIFPHDDSTFISLTTHSYAISAILEAVGARTIA</sequence>
<keyword evidence="2" id="KW-1185">Reference proteome</keyword>
<reference evidence="1" key="2">
    <citation type="submission" date="2023-06" db="EMBL/GenBank/DDBJ databases">
        <authorList>
            <consortium name="Lawrence Berkeley National Laboratory"/>
            <person name="Haridas S."/>
            <person name="Hensen N."/>
            <person name="Bonometti L."/>
            <person name="Westerberg I."/>
            <person name="Brannstrom I.O."/>
            <person name="Guillou S."/>
            <person name="Cros-Aarteil S."/>
            <person name="Calhoun S."/>
            <person name="Kuo A."/>
            <person name="Mondo S."/>
            <person name="Pangilinan J."/>
            <person name="Riley R."/>
            <person name="LaButti K."/>
            <person name="Andreopoulos B."/>
            <person name="Lipzen A."/>
            <person name="Chen C."/>
            <person name="Yanf M."/>
            <person name="Daum C."/>
            <person name="Ng V."/>
            <person name="Clum A."/>
            <person name="Steindorff A."/>
            <person name="Ohm R."/>
            <person name="Martin F."/>
            <person name="Silar P."/>
            <person name="Natvig D."/>
            <person name="Lalanne C."/>
            <person name="Gautier V."/>
            <person name="Ament-velasquez S.L."/>
            <person name="Kruys A."/>
            <person name="Hutchinson M.I."/>
            <person name="Powell A.J."/>
            <person name="Barry K."/>
            <person name="Miller A.N."/>
            <person name="Grigoriev I.V."/>
            <person name="Debuchy R."/>
            <person name="Gladieux P."/>
            <person name="Thoren M.H."/>
            <person name="Johannesson H."/>
        </authorList>
    </citation>
    <scope>NUCLEOTIDE SEQUENCE</scope>
    <source>
        <strain evidence="1">CBS 232.78</strain>
    </source>
</reference>
<evidence type="ECO:0000313" key="2">
    <source>
        <dbReference type="Proteomes" id="UP001285441"/>
    </source>
</evidence>
<dbReference type="Proteomes" id="UP001285441">
    <property type="component" value="Unassembled WGS sequence"/>
</dbReference>
<gene>
    <name evidence="1" type="ORF">B0H63DRAFT_557332</name>
</gene>
<dbReference type="SUPFAM" id="SSF53254">
    <property type="entry name" value="Phosphoglycerate mutase-like"/>
    <property type="match status" value="1"/>
</dbReference>
<comment type="caution">
    <text evidence="1">The sequence shown here is derived from an EMBL/GenBank/DDBJ whole genome shotgun (WGS) entry which is preliminary data.</text>
</comment>
<evidence type="ECO:0008006" key="3">
    <source>
        <dbReference type="Google" id="ProtNLM"/>
    </source>
</evidence>
<accession>A0AAE0NZ41</accession>
<dbReference type="InterPro" id="IPR029033">
    <property type="entry name" value="His_PPase_superfam"/>
</dbReference>
<name>A0AAE0NZ41_9PEZI</name>
<evidence type="ECO:0000313" key="1">
    <source>
        <dbReference type="EMBL" id="KAK3390344.1"/>
    </source>
</evidence>